<dbReference type="EMBL" id="BFAD01000001">
    <property type="protein sequence ID" value="GBE78036.1"/>
    <property type="molecule type" value="Genomic_DNA"/>
</dbReference>
<feature type="domain" description="GH16" evidence="11">
    <location>
        <begin position="193"/>
        <end position="562"/>
    </location>
</feature>
<dbReference type="GO" id="GO:0015926">
    <property type="term" value="F:glucosidase activity"/>
    <property type="evidence" value="ECO:0007669"/>
    <property type="project" value="TreeGrafter"/>
</dbReference>
<dbReference type="InterPro" id="IPR013320">
    <property type="entry name" value="ConA-like_dom_sf"/>
</dbReference>
<comment type="subcellular location">
    <subcellularLocation>
        <location evidence="1">Membrane</location>
        <topology evidence="1">Single-pass type II membrane protein</topology>
    </subcellularLocation>
</comment>
<keyword evidence="8" id="KW-0961">Cell wall biogenesis/degradation</keyword>
<feature type="region of interest" description="Disordered" evidence="9">
    <location>
        <begin position="87"/>
        <end position="113"/>
    </location>
</feature>
<keyword evidence="13" id="KW-1185">Reference proteome</keyword>
<feature type="compositionally biased region" description="Polar residues" evidence="9">
    <location>
        <begin position="51"/>
        <end position="67"/>
    </location>
</feature>
<evidence type="ECO:0000256" key="7">
    <source>
        <dbReference type="ARBA" id="ARBA00023180"/>
    </source>
</evidence>
<dbReference type="OrthoDB" id="412647at2759"/>
<dbReference type="GO" id="GO:0031505">
    <property type="term" value="P:fungal-type cell wall organization"/>
    <property type="evidence" value="ECO:0007669"/>
    <property type="project" value="TreeGrafter"/>
</dbReference>
<dbReference type="Gene3D" id="2.60.120.200">
    <property type="match status" value="2"/>
</dbReference>
<evidence type="ECO:0000259" key="11">
    <source>
        <dbReference type="PROSITE" id="PS51762"/>
    </source>
</evidence>
<evidence type="ECO:0000256" key="10">
    <source>
        <dbReference type="SAM" id="Phobius"/>
    </source>
</evidence>
<dbReference type="InterPro" id="IPR005629">
    <property type="entry name" value="Skn1/Kre6/Sbg1"/>
</dbReference>
<dbReference type="PROSITE" id="PS51762">
    <property type="entry name" value="GH16_2"/>
    <property type="match status" value="1"/>
</dbReference>
<evidence type="ECO:0000256" key="5">
    <source>
        <dbReference type="ARBA" id="ARBA00022989"/>
    </source>
</evidence>
<evidence type="ECO:0000313" key="13">
    <source>
        <dbReference type="Proteomes" id="UP000287166"/>
    </source>
</evidence>
<name>A0A401G791_9APHY</name>
<dbReference type="InterPro" id="IPR000757">
    <property type="entry name" value="Beta-glucanase-like"/>
</dbReference>
<feature type="compositionally biased region" description="Basic and acidic residues" evidence="9">
    <location>
        <begin position="90"/>
        <end position="113"/>
    </location>
</feature>
<keyword evidence="4" id="KW-0735">Signal-anchor</keyword>
<keyword evidence="5 10" id="KW-1133">Transmembrane helix</keyword>
<evidence type="ECO:0000313" key="12">
    <source>
        <dbReference type="EMBL" id="GBE78036.1"/>
    </source>
</evidence>
<evidence type="ECO:0000256" key="3">
    <source>
        <dbReference type="ARBA" id="ARBA00022692"/>
    </source>
</evidence>
<gene>
    <name evidence="12" type="ORF">SCP_0109180</name>
</gene>
<comment type="caution">
    <text evidence="12">The sequence shown here is derived from an EMBL/GenBank/DDBJ whole genome shotgun (WGS) entry which is preliminary data.</text>
</comment>
<dbReference type="Proteomes" id="UP000287166">
    <property type="component" value="Unassembled WGS sequence"/>
</dbReference>
<keyword evidence="3 10" id="KW-0812">Transmembrane</keyword>
<dbReference type="FunFam" id="2.60.120.200:FF:000259">
    <property type="entry name" value="Chromosome 9, whole genome shotgun sequence"/>
    <property type="match status" value="1"/>
</dbReference>
<evidence type="ECO:0000256" key="4">
    <source>
        <dbReference type="ARBA" id="ARBA00022968"/>
    </source>
</evidence>
<accession>A0A401G791</accession>
<reference evidence="12 13" key="1">
    <citation type="journal article" date="2018" name="Sci. Rep.">
        <title>Genome sequence of the cauliflower mushroom Sparassis crispa (Hanabiratake) and its association with beneficial usage.</title>
        <authorList>
            <person name="Kiyama R."/>
            <person name="Furutani Y."/>
            <person name="Kawaguchi K."/>
            <person name="Nakanishi T."/>
        </authorList>
    </citation>
    <scope>NUCLEOTIDE SEQUENCE [LARGE SCALE GENOMIC DNA]</scope>
</reference>
<dbReference type="InParanoid" id="A0A401G791"/>
<dbReference type="STRING" id="139825.A0A401G791"/>
<dbReference type="GeneID" id="38774953"/>
<dbReference type="AlphaFoldDB" id="A0A401G791"/>
<dbReference type="PANTHER" id="PTHR31361">
    <property type="entry name" value="BETA-GLUCAN SYNTHESIS-ASSOCIATED PROTEIN KRE6-RELATED"/>
    <property type="match status" value="1"/>
</dbReference>
<dbReference type="PANTHER" id="PTHR31361:SF1">
    <property type="entry name" value="BETA-GLUCAN SYNTHESIS-ASSOCIATED PROTEIN KRE6-RELATED"/>
    <property type="match status" value="1"/>
</dbReference>
<protein>
    <submittedName>
        <fullName evidence="12">Beta-glucan synthesis-associated protein</fullName>
    </submittedName>
</protein>
<comment type="similarity">
    <text evidence="2">Belongs to the SKN1/KRE6 family.</text>
</comment>
<dbReference type="SUPFAM" id="SSF49899">
    <property type="entry name" value="Concanavalin A-like lectins/glucanases"/>
    <property type="match status" value="1"/>
</dbReference>
<proteinExistence type="inferred from homology"/>
<feature type="region of interest" description="Disordered" evidence="9">
    <location>
        <begin position="1"/>
        <end position="67"/>
    </location>
</feature>
<dbReference type="RefSeq" id="XP_027608949.1">
    <property type="nucleotide sequence ID" value="XM_027753148.1"/>
</dbReference>
<dbReference type="Pfam" id="PF03935">
    <property type="entry name" value="SKN1_KRE6_Sbg1"/>
    <property type="match status" value="1"/>
</dbReference>
<organism evidence="12 13">
    <name type="scientific">Sparassis crispa</name>
    <dbReference type="NCBI Taxonomy" id="139825"/>
    <lineage>
        <taxon>Eukaryota</taxon>
        <taxon>Fungi</taxon>
        <taxon>Dikarya</taxon>
        <taxon>Basidiomycota</taxon>
        <taxon>Agaricomycotina</taxon>
        <taxon>Agaricomycetes</taxon>
        <taxon>Polyporales</taxon>
        <taxon>Sparassidaceae</taxon>
        <taxon>Sparassis</taxon>
    </lineage>
</organism>
<dbReference type="GO" id="GO:0005886">
    <property type="term" value="C:plasma membrane"/>
    <property type="evidence" value="ECO:0007669"/>
    <property type="project" value="TreeGrafter"/>
</dbReference>
<sequence>MASYGSHSQRRFAQQDSPSTVNLLSPQSSRSSPGVQATLAQPPRSLRSVASDASLNESRYGSNKHSSIPASISDKFSLAPDPSSWGADLSLDHPEIDDDLHNPDPRRDRKHDQGGHIFTARGVVNLGCLAILLTGLVTLFAGYPLISHFTKHRPSKNGGFNIGGMNASGQVPSMPGNFGLVDTDTPKEALYKSDYINNKKWQLVFSDEFNVDGRSFWPGDDPYWEAVDLHYWQTNNMEWLDPTAITTSNGSLKITLSAKENHNLNYTSGMMTTWNKFCFTGGLVEVSAVLPGINNIVGFWPAVWTMGNLGRAGYGASLEGMWPYTYDYCDVGTMPNQTRNSLPLAAMENGDPTNGDILSYLPGQRLSRCSCPGSSHPGPMHEDGTFVGRSAPEIDIFEAQITGDPLSGQVSQSSQWAPFNHQYLWDNTTETYSITNTTATFLNPYLGGAFQQATSGVTENNQQAYELTGAEYAVYGYQYQPGFDGAYIAWIANNQVAWVLQQSGMVADPIVEINQRPVPQEAMYIIVNLGMSKNFGTVDLEHLPFPATMSIDYIRVYQDPSKINVGCDPKDFPTAAYINQYMEAYTNPNLTTWRGDFGQPFPNNSFAAPCP</sequence>
<keyword evidence="7" id="KW-0325">Glycoprotein</keyword>
<feature type="transmembrane region" description="Helical" evidence="10">
    <location>
        <begin position="123"/>
        <end position="146"/>
    </location>
</feature>
<evidence type="ECO:0000256" key="9">
    <source>
        <dbReference type="SAM" id="MobiDB-lite"/>
    </source>
</evidence>
<evidence type="ECO:0000256" key="1">
    <source>
        <dbReference type="ARBA" id="ARBA00004606"/>
    </source>
</evidence>
<evidence type="ECO:0000256" key="6">
    <source>
        <dbReference type="ARBA" id="ARBA00023136"/>
    </source>
</evidence>
<keyword evidence="6 10" id="KW-0472">Membrane</keyword>
<feature type="compositionally biased region" description="Polar residues" evidence="9">
    <location>
        <begin position="1"/>
        <end position="39"/>
    </location>
</feature>
<dbReference type="GO" id="GO:0005789">
    <property type="term" value="C:endoplasmic reticulum membrane"/>
    <property type="evidence" value="ECO:0007669"/>
    <property type="project" value="TreeGrafter"/>
</dbReference>
<dbReference type="FunCoup" id="A0A401G791">
    <property type="interactions" value="62"/>
</dbReference>
<evidence type="ECO:0000256" key="2">
    <source>
        <dbReference type="ARBA" id="ARBA00010962"/>
    </source>
</evidence>
<evidence type="ECO:0000256" key="8">
    <source>
        <dbReference type="ARBA" id="ARBA00023316"/>
    </source>
</evidence>
<dbReference type="GO" id="GO:0006078">
    <property type="term" value="P:(1-&gt;6)-beta-D-glucan biosynthetic process"/>
    <property type="evidence" value="ECO:0007669"/>
    <property type="project" value="TreeGrafter"/>
</dbReference>